<name>A0A9X2KA30_9MICO</name>
<dbReference type="InterPro" id="IPR035959">
    <property type="entry name" value="RutC-like_sf"/>
</dbReference>
<keyword evidence="1" id="KW-0378">Hydrolase</keyword>
<dbReference type="EMBL" id="JAMZDY010000001">
    <property type="protein sequence ID" value="MCP2369938.1"/>
    <property type="molecule type" value="Genomic_DNA"/>
</dbReference>
<dbReference type="EC" id="3.5.99.5" evidence="1"/>
<reference evidence="1" key="1">
    <citation type="submission" date="2022-06" db="EMBL/GenBank/DDBJ databases">
        <title>Sequencing the genomes of 1000 actinobacteria strains.</title>
        <authorList>
            <person name="Klenk H.-P."/>
        </authorList>
    </citation>
    <scope>NUCLEOTIDE SEQUENCE</scope>
    <source>
        <strain evidence="1">DSM 22016</strain>
    </source>
</reference>
<sequence length="160" mass="16986">MSAANPNGAGAARGILVAGKATPRGRFPHARVSGDLVFVSGTSSRRPDNSIAGAEVDGFGTTRLDIAVQTRAVIENIREVLAEAGCTLEDLVQATSYLVDMNDFAGYNAVWAEYFDEQGPARTTVAVHALPHPHLRIEIQAIARRRDAAPAGTTTTEEDQ</sequence>
<evidence type="ECO:0000313" key="2">
    <source>
        <dbReference type="Proteomes" id="UP001139722"/>
    </source>
</evidence>
<dbReference type="Pfam" id="PF01042">
    <property type="entry name" value="Ribonuc_L-PSP"/>
    <property type="match status" value="1"/>
</dbReference>
<gene>
    <name evidence="1" type="ORF">BJ978_000614</name>
</gene>
<evidence type="ECO:0000313" key="1">
    <source>
        <dbReference type="EMBL" id="MCP2369938.1"/>
    </source>
</evidence>
<dbReference type="PANTHER" id="PTHR11803:SF48">
    <property type="entry name" value="2-AMINOMUCONATE DEAMINASE"/>
    <property type="match status" value="1"/>
</dbReference>
<organism evidence="1 2">
    <name type="scientific">Agromyces terreus</name>
    <dbReference type="NCBI Taxonomy" id="424795"/>
    <lineage>
        <taxon>Bacteria</taxon>
        <taxon>Bacillati</taxon>
        <taxon>Actinomycetota</taxon>
        <taxon>Actinomycetes</taxon>
        <taxon>Micrococcales</taxon>
        <taxon>Microbacteriaceae</taxon>
        <taxon>Agromyces</taxon>
    </lineage>
</organism>
<dbReference type="InterPro" id="IPR006175">
    <property type="entry name" value="YjgF/YER057c/UK114"/>
</dbReference>
<dbReference type="GO" id="GO:0005829">
    <property type="term" value="C:cytosol"/>
    <property type="evidence" value="ECO:0007669"/>
    <property type="project" value="TreeGrafter"/>
</dbReference>
<accession>A0A9X2KA30</accession>
<protein>
    <submittedName>
        <fullName evidence="1">2-aminomuconate deaminase</fullName>
        <ecNumber evidence="1">3.5.99.5</ecNumber>
    </submittedName>
</protein>
<keyword evidence="2" id="KW-1185">Reference proteome</keyword>
<dbReference type="OrthoDB" id="8684161at2"/>
<dbReference type="CDD" id="cd00448">
    <property type="entry name" value="YjgF_YER057c_UK114_family"/>
    <property type="match status" value="1"/>
</dbReference>
<dbReference type="RefSeq" id="WP_157000167.1">
    <property type="nucleotide sequence ID" value="NZ_BAAANU010000022.1"/>
</dbReference>
<comment type="caution">
    <text evidence="1">The sequence shown here is derived from an EMBL/GenBank/DDBJ whole genome shotgun (WGS) entry which is preliminary data.</text>
</comment>
<dbReference type="Gene3D" id="3.30.1330.40">
    <property type="entry name" value="RutC-like"/>
    <property type="match status" value="1"/>
</dbReference>
<dbReference type="PANTHER" id="PTHR11803">
    <property type="entry name" value="2-IMINOBUTANOATE/2-IMINOPROPANOATE DEAMINASE RIDA"/>
    <property type="match status" value="1"/>
</dbReference>
<dbReference type="Proteomes" id="UP001139722">
    <property type="component" value="Unassembled WGS sequence"/>
</dbReference>
<dbReference type="AlphaFoldDB" id="A0A9X2KA30"/>
<proteinExistence type="predicted"/>
<dbReference type="SUPFAM" id="SSF55298">
    <property type="entry name" value="YjgF-like"/>
    <property type="match status" value="1"/>
</dbReference>
<dbReference type="GO" id="GO:0050540">
    <property type="term" value="F:2-aminomuconate deaminase activity"/>
    <property type="evidence" value="ECO:0007669"/>
    <property type="project" value="UniProtKB-EC"/>
</dbReference>